<dbReference type="SUPFAM" id="SSF103473">
    <property type="entry name" value="MFS general substrate transporter"/>
    <property type="match status" value="1"/>
</dbReference>
<evidence type="ECO:0000256" key="3">
    <source>
        <dbReference type="ARBA" id="ARBA00022989"/>
    </source>
</evidence>
<dbReference type="InterPro" id="IPR020846">
    <property type="entry name" value="MFS_dom"/>
</dbReference>
<gene>
    <name evidence="7" type="ORF">KUTeg_017680</name>
</gene>
<feature type="transmembrane region" description="Helical" evidence="5">
    <location>
        <begin position="118"/>
        <end position="137"/>
    </location>
</feature>
<evidence type="ECO:0000259" key="6">
    <source>
        <dbReference type="PROSITE" id="PS50850"/>
    </source>
</evidence>
<dbReference type="PANTHER" id="PTHR24064">
    <property type="entry name" value="SOLUTE CARRIER FAMILY 22 MEMBER"/>
    <property type="match status" value="1"/>
</dbReference>
<accession>A0ABQ9EJH4</accession>
<feature type="transmembrane region" description="Helical" evidence="5">
    <location>
        <begin position="325"/>
        <end position="345"/>
    </location>
</feature>
<feature type="transmembrane region" description="Helical" evidence="5">
    <location>
        <begin position="149"/>
        <end position="168"/>
    </location>
</feature>
<dbReference type="PROSITE" id="PS50850">
    <property type="entry name" value="MFS"/>
    <property type="match status" value="1"/>
</dbReference>
<keyword evidence="8" id="KW-1185">Reference proteome</keyword>
<feature type="transmembrane region" description="Helical" evidence="5">
    <location>
        <begin position="21"/>
        <end position="42"/>
    </location>
</feature>
<proteinExistence type="predicted"/>
<dbReference type="Proteomes" id="UP001217089">
    <property type="component" value="Unassembled WGS sequence"/>
</dbReference>
<evidence type="ECO:0000256" key="5">
    <source>
        <dbReference type="SAM" id="Phobius"/>
    </source>
</evidence>
<comment type="caution">
    <text evidence="7">The sequence shown here is derived from an EMBL/GenBank/DDBJ whole genome shotgun (WGS) entry which is preliminary data.</text>
</comment>
<sequence>MSEYEAVLKKLGSFGPFQRRVFILVSMFETPAAWAMLLPILLSASPDYTCSGPINVTNGNYDEGVTASLNVSSTLNLNNSTLLNTCFKNNHVCPGIKFIGGFTSIISEWNLVCENKKIAGYITTIQMCGVLLGALITGQLADIFGRRKVLYLEYIMLLIVSFASAFAGSWQLFAAFRFVIGGLVGGVLVVNFVLPLEYVTPSWRTFCGAVGFWAVGLMTLAYLGFLFLLHGESPRWLLSKGRYKEAVEIINRMAEYNNKQIGDLSGLQAFAEQEQKLRNEKKLYSYWDLFRSKTMAKNSLIVMFVSSSVYYGLNFNTRNLAGDRYLNIFIAGLVEIPALVFVLLVNNRLGRRKTVSVLMLVAGISCFSVLFIDIAGKLESLSVLTVVLAMVGKSGISGGWAAVQVFSAETFPTTVRNLGIGACSMSARIGGIVAPLLVQLGTDAKPLPFTVFGVLAIICGILTFFLPETAGQPLQDDLVAIKRNNPTDGNLTENGHYPGEITILVR</sequence>
<organism evidence="7 8">
    <name type="scientific">Tegillarca granosa</name>
    <name type="common">Malaysian cockle</name>
    <name type="synonym">Anadara granosa</name>
    <dbReference type="NCBI Taxonomy" id="220873"/>
    <lineage>
        <taxon>Eukaryota</taxon>
        <taxon>Metazoa</taxon>
        <taxon>Spiralia</taxon>
        <taxon>Lophotrochozoa</taxon>
        <taxon>Mollusca</taxon>
        <taxon>Bivalvia</taxon>
        <taxon>Autobranchia</taxon>
        <taxon>Pteriomorphia</taxon>
        <taxon>Arcoida</taxon>
        <taxon>Arcoidea</taxon>
        <taxon>Arcidae</taxon>
        <taxon>Tegillarca</taxon>
    </lineage>
</organism>
<feature type="transmembrane region" description="Helical" evidence="5">
    <location>
        <begin position="418"/>
        <end position="440"/>
    </location>
</feature>
<keyword evidence="3 5" id="KW-1133">Transmembrane helix</keyword>
<keyword evidence="2 5" id="KW-0812">Transmembrane</keyword>
<feature type="transmembrane region" description="Helical" evidence="5">
    <location>
        <begin position="383"/>
        <end position="406"/>
    </location>
</feature>
<name>A0ABQ9EJH4_TEGGR</name>
<dbReference type="CDD" id="cd17317">
    <property type="entry name" value="MFS_SLC22"/>
    <property type="match status" value="1"/>
</dbReference>
<protein>
    <recommendedName>
        <fullName evidence="6">Major facilitator superfamily (MFS) profile domain-containing protein</fullName>
    </recommendedName>
</protein>
<evidence type="ECO:0000256" key="4">
    <source>
        <dbReference type="ARBA" id="ARBA00023136"/>
    </source>
</evidence>
<dbReference type="Pfam" id="PF00083">
    <property type="entry name" value="Sugar_tr"/>
    <property type="match status" value="1"/>
</dbReference>
<dbReference type="InterPro" id="IPR005828">
    <property type="entry name" value="MFS_sugar_transport-like"/>
</dbReference>
<comment type="subcellular location">
    <subcellularLocation>
        <location evidence="1">Membrane</location>
        <topology evidence="1">Multi-pass membrane protein</topology>
    </subcellularLocation>
</comment>
<feature type="non-terminal residue" evidence="7">
    <location>
        <position position="506"/>
    </location>
</feature>
<feature type="transmembrane region" description="Helical" evidence="5">
    <location>
        <begin position="357"/>
        <end position="376"/>
    </location>
</feature>
<evidence type="ECO:0000313" key="7">
    <source>
        <dbReference type="EMBL" id="KAJ8304097.1"/>
    </source>
</evidence>
<feature type="transmembrane region" description="Helical" evidence="5">
    <location>
        <begin position="447"/>
        <end position="466"/>
    </location>
</feature>
<feature type="transmembrane region" description="Helical" evidence="5">
    <location>
        <begin position="174"/>
        <end position="194"/>
    </location>
</feature>
<dbReference type="InterPro" id="IPR036259">
    <property type="entry name" value="MFS_trans_sf"/>
</dbReference>
<dbReference type="Gene3D" id="1.20.1250.20">
    <property type="entry name" value="MFS general substrate transporter like domains"/>
    <property type="match status" value="1"/>
</dbReference>
<evidence type="ECO:0000256" key="1">
    <source>
        <dbReference type="ARBA" id="ARBA00004141"/>
    </source>
</evidence>
<evidence type="ECO:0000256" key="2">
    <source>
        <dbReference type="ARBA" id="ARBA00022692"/>
    </source>
</evidence>
<evidence type="ECO:0000313" key="8">
    <source>
        <dbReference type="Proteomes" id="UP001217089"/>
    </source>
</evidence>
<keyword evidence="4 5" id="KW-0472">Membrane</keyword>
<dbReference type="EMBL" id="JARBDR010000903">
    <property type="protein sequence ID" value="KAJ8304097.1"/>
    <property type="molecule type" value="Genomic_DNA"/>
</dbReference>
<reference evidence="7 8" key="1">
    <citation type="submission" date="2022-12" db="EMBL/GenBank/DDBJ databases">
        <title>Chromosome-level genome of Tegillarca granosa.</title>
        <authorList>
            <person name="Kim J."/>
        </authorList>
    </citation>
    <scope>NUCLEOTIDE SEQUENCE [LARGE SCALE GENOMIC DNA]</scope>
    <source>
        <strain evidence="7">Teg-2019</strain>
        <tissue evidence="7">Adductor muscle</tissue>
    </source>
</reference>
<feature type="domain" description="Major facilitator superfamily (MFS) profile" evidence="6">
    <location>
        <begin position="65"/>
        <end position="471"/>
    </location>
</feature>
<feature type="transmembrane region" description="Helical" evidence="5">
    <location>
        <begin position="206"/>
        <end position="229"/>
    </location>
</feature>